<dbReference type="GO" id="GO:0046872">
    <property type="term" value="F:metal ion binding"/>
    <property type="evidence" value="ECO:0007669"/>
    <property type="project" value="InterPro"/>
</dbReference>
<proteinExistence type="predicted"/>
<sequence>MTTAHGFTLVWEKTIPECKSLARFWRHETTGAELLSLKNDDENKVFGVSFRTPPQDSTGLPHILEHSVLCGSEKYPVKEPFVELLKGSLQTFLNAFTYPDKTCYPVASANTRDFRNLTDVYLDAVFFPRIPVEVFQQEGWHLEPGENGGYILKGVVYNEMKGVFSSPEAVLSRFSLHALFPDTIYGLESGGDPEVIPELTYEDFIRFHKTCYHPSNARFFFWGDDDEDERLAQVGGAISRFSRSEPAPRVALQERRQAPQTVTVPFVAGEEEEKGMVCCNWLLAETREATLTMAFRMLDHILLGMPASPLRRALIESGLGEDITGGGLEDELLQCSYSIGLRGVQPENAGRVEALILETLQTLANEGIDPKYLDAAVNSVEFELREKNSGRFPVGLAVMLQSLTTWLHDGDPVAPLRYEEPLAAIKGKLAAREPYFENLIRQYFLTNTHRATVILTPDPALGETRANEEAARVANIVDSLPQAERNQIAARAERLQALQETPDDPAALARIPRLEVADLPRAEKPIPSETARLGTDLPVMFHALPTSGISYADAFFDLAHVPGSLFPLLPLLGRALTEMGTARRDFVDLNMAIASKTGGLDAGPSFYTARASRSPLPRLAVSGKVAPDKIADLFSLMEEIILSPDFDRQERFLRMVLEEKARLEHALVPAGHTFVSQRLRSALSATGMMEEATGGVSYLFFLRELADRVAKNWESVRADLTALHGAVFTRQGLDWNITGEEEHKQTLFDGAAKLADALPRPAGPSGSHGITGRTAPAREALLLPAQVNYVGSGGNLYDAGYAYHGSVHVILKQLRTGWLWEKVRVQGGAYGAFCAFDRMAGAFVLASYRDPNVRGTLDIFGRTAKHLASTAISRRELDSAIIGAMGEVDAYMLPDAKGSAAHARALIGDTAESRQKMRDEILSTTQDHFHAFAVHLGKALENGPVCVLGGDVLEKTAKAEGGWDCVKVL</sequence>
<dbReference type="Pfam" id="PF22516">
    <property type="entry name" value="PreP_C"/>
    <property type="match status" value="1"/>
</dbReference>
<gene>
    <name evidence="2" type="primary">PREP</name>
    <name evidence="2" type="ORF">KL86DPRO_70136</name>
</gene>
<dbReference type="FunFam" id="3.30.830.10:FF:000034">
    <property type="entry name" value="presequence protease 1, chloroplastic/mitochondrial"/>
    <property type="match status" value="1"/>
</dbReference>
<dbReference type="EC" id="3.4.24.-" evidence="2"/>
<dbReference type="InterPro" id="IPR055130">
    <property type="entry name" value="PreP_C"/>
</dbReference>
<dbReference type="InterPro" id="IPR013578">
    <property type="entry name" value="Peptidase_M16C_assoc"/>
</dbReference>
<dbReference type="InterPro" id="IPR007863">
    <property type="entry name" value="Peptidase_M16_C"/>
</dbReference>
<dbReference type="PANTHER" id="PTHR43016:SF13">
    <property type="entry name" value="PRESEQUENCE PROTEASE, MITOCHONDRIAL"/>
    <property type="match status" value="1"/>
</dbReference>
<dbReference type="EMBL" id="FLUQ01000007">
    <property type="protein sequence ID" value="SBW11028.1"/>
    <property type="molecule type" value="Genomic_DNA"/>
</dbReference>
<feature type="domain" description="Peptidase M16C associated" evidence="1">
    <location>
        <begin position="455"/>
        <end position="705"/>
    </location>
</feature>
<dbReference type="Pfam" id="PF05193">
    <property type="entry name" value="Peptidase_M16_C"/>
    <property type="match status" value="1"/>
</dbReference>
<dbReference type="PANTHER" id="PTHR43016">
    <property type="entry name" value="PRESEQUENCE PROTEASE"/>
    <property type="match status" value="1"/>
</dbReference>
<dbReference type="GO" id="GO:0004222">
    <property type="term" value="F:metalloendopeptidase activity"/>
    <property type="evidence" value="ECO:0007669"/>
    <property type="project" value="TreeGrafter"/>
</dbReference>
<reference evidence="2" key="1">
    <citation type="submission" date="2016-04" db="EMBL/GenBank/DDBJ databases">
        <authorList>
            <person name="Evans L.H."/>
            <person name="Alamgir A."/>
            <person name="Owens N."/>
            <person name="Weber N.D."/>
            <person name="Virtaneva K."/>
            <person name="Barbian K."/>
            <person name="Babar A."/>
            <person name="Rosenke K."/>
        </authorList>
    </citation>
    <scope>NUCLEOTIDE SEQUENCE</scope>
    <source>
        <strain evidence="2">86</strain>
    </source>
</reference>
<dbReference type="SMART" id="SM01264">
    <property type="entry name" value="M16C_associated"/>
    <property type="match status" value="1"/>
</dbReference>
<keyword evidence="2" id="KW-0378">Hydrolase</keyword>
<dbReference type="Gene3D" id="3.30.830.10">
    <property type="entry name" value="Metalloenzyme, LuxS/M16 peptidase-like"/>
    <property type="match status" value="4"/>
</dbReference>
<dbReference type="InterPro" id="IPR011765">
    <property type="entry name" value="Pept_M16_N"/>
</dbReference>
<dbReference type="Pfam" id="PF00675">
    <property type="entry name" value="Peptidase_M16"/>
    <property type="match status" value="1"/>
</dbReference>
<name>A0A212KHD1_9DELT</name>
<keyword evidence="2" id="KW-0645">Protease</keyword>
<protein>
    <submittedName>
        <fullName evidence="2">Presequence protease 1, chloroplastic/mitochondrial</fullName>
        <ecNumber evidence="2">3.4.24.-</ecNumber>
    </submittedName>
</protein>
<dbReference type="AlphaFoldDB" id="A0A212KHD1"/>
<evidence type="ECO:0000259" key="1">
    <source>
        <dbReference type="SMART" id="SM01264"/>
    </source>
</evidence>
<dbReference type="InterPro" id="IPR011249">
    <property type="entry name" value="Metalloenz_LuxS/M16"/>
</dbReference>
<accession>A0A212KHD1</accession>
<dbReference type="Pfam" id="PF08367">
    <property type="entry name" value="M16C_assoc"/>
    <property type="match status" value="1"/>
</dbReference>
<dbReference type="SUPFAM" id="SSF63411">
    <property type="entry name" value="LuxS/MPP-like metallohydrolase"/>
    <property type="match status" value="4"/>
</dbReference>
<evidence type="ECO:0000313" key="2">
    <source>
        <dbReference type="EMBL" id="SBW11028.1"/>
    </source>
</evidence>
<dbReference type="GO" id="GO:0016485">
    <property type="term" value="P:protein processing"/>
    <property type="evidence" value="ECO:0007669"/>
    <property type="project" value="TreeGrafter"/>
</dbReference>
<organism evidence="2">
    <name type="scientific">uncultured delta proteobacterium</name>
    <dbReference type="NCBI Taxonomy" id="34034"/>
    <lineage>
        <taxon>Bacteria</taxon>
        <taxon>Deltaproteobacteria</taxon>
        <taxon>environmental samples</taxon>
    </lineage>
</organism>